<name>E3L6E2_PUCGT</name>
<dbReference type="OrthoDB" id="10330383at2759"/>
<evidence type="ECO:0000313" key="1">
    <source>
        <dbReference type="EMBL" id="EFP92117.1"/>
    </source>
</evidence>
<gene>
    <name evidence="1" type="ORF">PGTG_17422</name>
</gene>
<dbReference type="AlphaFoldDB" id="E3L6E2"/>
<dbReference type="RefSeq" id="XP_003336536.1">
    <property type="nucleotide sequence ID" value="XM_003336488.1"/>
</dbReference>
<dbReference type="Proteomes" id="UP000008783">
    <property type="component" value="Unassembled WGS sequence"/>
</dbReference>
<reference key="1">
    <citation type="submission" date="2007-01" db="EMBL/GenBank/DDBJ databases">
        <title>The Genome Sequence of Puccinia graminis f. sp. tritici Strain CRL 75-36-700-3.</title>
        <authorList>
            <consortium name="The Broad Institute Genome Sequencing Platform"/>
            <person name="Birren B."/>
            <person name="Lander E."/>
            <person name="Galagan J."/>
            <person name="Nusbaum C."/>
            <person name="Devon K."/>
            <person name="Cuomo C."/>
            <person name="Jaffe D."/>
            <person name="Butler J."/>
            <person name="Alvarez P."/>
            <person name="Gnerre S."/>
            <person name="Grabherr M."/>
            <person name="Mauceli E."/>
            <person name="Brockman W."/>
            <person name="Young S."/>
            <person name="LaButti K."/>
            <person name="Sykes S."/>
            <person name="DeCaprio D."/>
            <person name="Crawford M."/>
            <person name="Koehrsen M."/>
            <person name="Engels R."/>
            <person name="Montgomery P."/>
            <person name="Pearson M."/>
            <person name="Howarth C."/>
            <person name="Larson L."/>
            <person name="White J."/>
            <person name="Zeng Q."/>
            <person name="Kodira C."/>
            <person name="Yandava C."/>
            <person name="Alvarado L."/>
            <person name="O'Leary S."/>
            <person name="Szabo L."/>
            <person name="Dean R."/>
            <person name="Schein J."/>
        </authorList>
    </citation>
    <scope>NUCLEOTIDE SEQUENCE</scope>
    <source>
        <strain>CRL 75-36-700-3</strain>
    </source>
</reference>
<sequence>MPTTFKANHTQLRWIKAMQDRIDVVVEGMKSPPSSTPLPANIEENLSRDWVNWNNCVQLQCKLVSNAHDHKIPNWALPNVNSTWMARRNRFGKGPIKFKDFVETGNVASA</sequence>
<dbReference type="GeneID" id="10532077"/>
<accession>E3L6E2</accession>
<keyword evidence="2" id="KW-1185">Reference proteome</keyword>
<reference evidence="2" key="2">
    <citation type="journal article" date="2011" name="Proc. Natl. Acad. Sci. U.S.A.">
        <title>Obligate biotrophy features unraveled by the genomic analysis of rust fungi.</title>
        <authorList>
            <person name="Duplessis S."/>
            <person name="Cuomo C.A."/>
            <person name="Lin Y.-C."/>
            <person name="Aerts A."/>
            <person name="Tisserant E."/>
            <person name="Veneault-Fourrey C."/>
            <person name="Joly D.L."/>
            <person name="Hacquard S."/>
            <person name="Amselem J."/>
            <person name="Cantarel B.L."/>
            <person name="Chiu R."/>
            <person name="Coutinho P.M."/>
            <person name="Feau N."/>
            <person name="Field M."/>
            <person name="Frey P."/>
            <person name="Gelhaye E."/>
            <person name="Goldberg J."/>
            <person name="Grabherr M.G."/>
            <person name="Kodira C.D."/>
            <person name="Kohler A."/>
            <person name="Kuees U."/>
            <person name="Lindquist E.A."/>
            <person name="Lucas S.M."/>
            <person name="Mago R."/>
            <person name="Mauceli E."/>
            <person name="Morin E."/>
            <person name="Murat C."/>
            <person name="Pangilinan J.L."/>
            <person name="Park R."/>
            <person name="Pearson M."/>
            <person name="Quesneville H."/>
            <person name="Rouhier N."/>
            <person name="Sakthikumar S."/>
            <person name="Salamov A.A."/>
            <person name="Schmutz J."/>
            <person name="Selles B."/>
            <person name="Shapiro H."/>
            <person name="Tanguay P."/>
            <person name="Tuskan G.A."/>
            <person name="Henrissat B."/>
            <person name="Van de Peer Y."/>
            <person name="Rouze P."/>
            <person name="Ellis J.G."/>
            <person name="Dodds P.N."/>
            <person name="Schein J.E."/>
            <person name="Zhong S."/>
            <person name="Hamelin R.C."/>
            <person name="Grigoriev I.V."/>
            <person name="Szabo L.J."/>
            <person name="Martin F."/>
        </authorList>
    </citation>
    <scope>NUCLEOTIDE SEQUENCE [LARGE SCALE GENOMIC DNA]</scope>
    <source>
        <strain evidence="2">CRL 75-36-700-3 / race SCCL</strain>
    </source>
</reference>
<dbReference type="InParanoid" id="E3L6E2"/>
<dbReference type="KEGG" id="pgr:PGTG_17422"/>
<dbReference type="HOGENOM" id="CLU_152096_0_0_1"/>
<dbReference type="EMBL" id="DS178358">
    <property type="protein sequence ID" value="EFP92117.1"/>
    <property type="molecule type" value="Genomic_DNA"/>
</dbReference>
<protein>
    <submittedName>
        <fullName evidence="1">Uncharacterized protein</fullName>
    </submittedName>
</protein>
<evidence type="ECO:0000313" key="2">
    <source>
        <dbReference type="Proteomes" id="UP000008783"/>
    </source>
</evidence>
<proteinExistence type="predicted"/>
<dbReference type="VEuPathDB" id="FungiDB:PGTG_17422"/>
<organism evidence="1 2">
    <name type="scientific">Puccinia graminis f. sp. tritici (strain CRL 75-36-700-3 / race SCCL)</name>
    <name type="common">Black stem rust fungus</name>
    <dbReference type="NCBI Taxonomy" id="418459"/>
    <lineage>
        <taxon>Eukaryota</taxon>
        <taxon>Fungi</taxon>
        <taxon>Dikarya</taxon>
        <taxon>Basidiomycota</taxon>
        <taxon>Pucciniomycotina</taxon>
        <taxon>Pucciniomycetes</taxon>
        <taxon>Pucciniales</taxon>
        <taxon>Pucciniaceae</taxon>
        <taxon>Puccinia</taxon>
    </lineage>
</organism>